<name>A0A0K0FHD4_STRVS</name>
<feature type="transmembrane region" description="Helical" evidence="1">
    <location>
        <begin position="6"/>
        <end position="25"/>
    </location>
</feature>
<keyword evidence="1" id="KW-0472">Membrane</keyword>
<dbReference type="AlphaFoldDB" id="A0A0K0FHD4"/>
<keyword evidence="1" id="KW-1133">Transmembrane helix</keyword>
<evidence type="ECO:0000313" key="2">
    <source>
        <dbReference type="Proteomes" id="UP000035680"/>
    </source>
</evidence>
<sequence length="69" mass="8579">MCQRVLLLYQQLIFFLSIFNITKFLSWEKLADHPVICAFQKYNDKKFFFIYTLKTNHWYHSIIILCMFY</sequence>
<organism evidence="2 3">
    <name type="scientific">Strongyloides venezuelensis</name>
    <name type="common">Threadworm</name>
    <dbReference type="NCBI Taxonomy" id="75913"/>
    <lineage>
        <taxon>Eukaryota</taxon>
        <taxon>Metazoa</taxon>
        <taxon>Ecdysozoa</taxon>
        <taxon>Nematoda</taxon>
        <taxon>Chromadorea</taxon>
        <taxon>Rhabditida</taxon>
        <taxon>Tylenchina</taxon>
        <taxon>Panagrolaimomorpha</taxon>
        <taxon>Strongyloidoidea</taxon>
        <taxon>Strongyloididae</taxon>
        <taxon>Strongyloides</taxon>
    </lineage>
</organism>
<keyword evidence="2" id="KW-1185">Reference proteome</keyword>
<dbReference type="Proteomes" id="UP000035680">
    <property type="component" value="Unassembled WGS sequence"/>
</dbReference>
<reference evidence="3" key="2">
    <citation type="submission" date="2015-08" db="UniProtKB">
        <authorList>
            <consortium name="WormBaseParasite"/>
        </authorList>
    </citation>
    <scope>IDENTIFICATION</scope>
</reference>
<keyword evidence="1" id="KW-0812">Transmembrane</keyword>
<protein>
    <submittedName>
        <fullName evidence="3">Secreted protein</fullName>
    </submittedName>
</protein>
<proteinExistence type="predicted"/>
<evidence type="ECO:0000256" key="1">
    <source>
        <dbReference type="SAM" id="Phobius"/>
    </source>
</evidence>
<reference evidence="2" key="1">
    <citation type="submission" date="2014-07" db="EMBL/GenBank/DDBJ databases">
        <authorList>
            <person name="Martin A.A"/>
            <person name="De Silva N."/>
        </authorList>
    </citation>
    <scope>NUCLEOTIDE SEQUENCE</scope>
</reference>
<accession>A0A0K0FHD4</accession>
<dbReference type="WBParaSite" id="SVE_0829600.1">
    <property type="protein sequence ID" value="SVE_0829600.1"/>
    <property type="gene ID" value="SVE_0829600"/>
</dbReference>
<evidence type="ECO:0000313" key="3">
    <source>
        <dbReference type="WBParaSite" id="SVE_0829600.1"/>
    </source>
</evidence>